<dbReference type="Proteomes" id="UP000015453">
    <property type="component" value="Unassembled WGS sequence"/>
</dbReference>
<evidence type="ECO:0008006" key="5">
    <source>
        <dbReference type="Google" id="ProtNLM"/>
    </source>
</evidence>
<dbReference type="InterPro" id="IPR010800">
    <property type="entry name" value="GRP"/>
</dbReference>
<evidence type="ECO:0000313" key="3">
    <source>
        <dbReference type="EMBL" id="EPS59390.1"/>
    </source>
</evidence>
<proteinExistence type="predicted"/>
<evidence type="ECO:0000256" key="2">
    <source>
        <dbReference type="SAM" id="SignalP"/>
    </source>
</evidence>
<sequence>MGYKAVLIACLLLGVLLVCSQAADPTKATDQDAAAAQGTGVHEDQWGWGGGGWGGRGWGGGGWGGRGWGGGGWGVSIF</sequence>
<evidence type="ECO:0000256" key="1">
    <source>
        <dbReference type="SAM" id="MobiDB-lite"/>
    </source>
</evidence>
<feature type="signal peptide" evidence="2">
    <location>
        <begin position="1"/>
        <end position="22"/>
    </location>
</feature>
<evidence type="ECO:0000313" key="4">
    <source>
        <dbReference type="Proteomes" id="UP000015453"/>
    </source>
</evidence>
<keyword evidence="2" id="KW-0732">Signal</keyword>
<dbReference type="Pfam" id="PF07172">
    <property type="entry name" value="GRP"/>
    <property type="match status" value="1"/>
</dbReference>
<feature type="chain" id="PRO_5004561493" description="Glycine-rich protein" evidence="2">
    <location>
        <begin position="23"/>
        <end position="78"/>
    </location>
</feature>
<feature type="region of interest" description="Disordered" evidence="1">
    <location>
        <begin position="34"/>
        <end position="54"/>
    </location>
</feature>
<name>S8BXU5_9LAMI</name>
<comment type="caution">
    <text evidence="3">The sequence shown here is derived from an EMBL/GenBank/DDBJ whole genome shotgun (WGS) entry which is preliminary data.</text>
</comment>
<dbReference type="AlphaFoldDB" id="S8BXU5"/>
<gene>
    <name evidence="3" type="ORF">M569_15418</name>
</gene>
<reference evidence="3 4" key="1">
    <citation type="journal article" date="2013" name="BMC Genomics">
        <title>The miniature genome of a carnivorous plant Genlisea aurea contains a low number of genes and short non-coding sequences.</title>
        <authorList>
            <person name="Leushkin E.V."/>
            <person name="Sutormin R.A."/>
            <person name="Nabieva E.R."/>
            <person name="Penin A.A."/>
            <person name="Kondrashov A.S."/>
            <person name="Logacheva M.D."/>
        </authorList>
    </citation>
    <scope>NUCLEOTIDE SEQUENCE [LARGE SCALE GENOMIC DNA]</scope>
</reference>
<keyword evidence="4" id="KW-1185">Reference proteome</keyword>
<dbReference type="EMBL" id="AUSU01008399">
    <property type="protein sequence ID" value="EPS59390.1"/>
    <property type="molecule type" value="Genomic_DNA"/>
</dbReference>
<accession>S8BXU5</accession>
<protein>
    <recommendedName>
        <fullName evidence="5">Glycine-rich protein</fullName>
    </recommendedName>
</protein>
<organism evidence="3 4">
    <name type="scientific">Genlisea aurea</name>
    <dbReference type="NCBI Taxonomy" id="192259"/>
    <lineage>
        <taxon>Eukaryota</taxon>
        <taxon>Viridiplantae</taxon>
        <taxon>Streptophyta</taxon>
        <taxon>Embryophyta</taxon>
        <taxon>Tracheophyta</taxon>
        <taxon>Spermatophyta</taxon>
        <taxon>Magnoliopsida</taxon>
        <taxon>eudicotyledons</taxon>
        <taxon>Gunneridae</taxon>
        <taxon>Pentapetalae</taxon>
        <taxon>asterids</taxon>
        <taxon>lamiids</taxon>
        <taxon>Lamiales</taxon>
        <taxon>Lentibulariaceae</taxon>
        <taxon>Genlisea</taxon>
    </lineage>
</organism>